<evidence type="ECO:0000256" key="2">
    <source>
        <dbReference type="ARBA" id="ARBA00022475"/>
    </source>
</evidence>
<dbReference type="PANTHER" id="PTHR30250:SF27">
    <property type="entry name" value="POLYSACCHARIDE BIOSYNTHESIS PROTEIN"/>
    <property type="match status" value="1"/>
</dbReference>
<evidence type="ECO:0000313" key="8">
    <source>
        <dbReference type="Proteomes" id="UP001596443"/>
    </source>
</evidence>
<evidence type="ECO:0000256" key="1">
    <source>
        <dbReference type="ARBA" id="ARBA00004651"/>
    </source>
</evidence>
<protein>
    <submittedName>
        <fullName evidence="7">Flippase</fullName>
    </submittedName>
</protein>
<feature type="transmembrane region" description="Helical" evidence="6">
    <location>
        <begin position="428"/>
        <end position="447"/>
    </location>
</feature>
<gene>
    <name evidence="7" type="ORF">ACFQFD_14410</name>
</gene>
<accession>A0ABD5TCZ9</accession>
<feature type="transmembrane region" description="Helical" evidence="6">
    <location>
        <begin position="15"/>
        <end position="35"/>
    </location>
</feature>
<feature type="transmembrane region" description="Helical" evidence="6">
    <location>
        <begin position="453"/>
        <end position="473"/>
    </location>
</feature>
<dbReference type="EMBL" id="JBHSWX010000012">
    <property type="protein sequence ID" value="MFC6787144.1"/>
    <property type="molecule type" value="Genomic_DNA"/>
</dbReference>
<evidence type="ECO:0000256" key="5">
    <source>
        <dbReference type="ARBA" id="ARBA00023136"/>
    </source>
</evidence>
<evidence type="ECO:0000256" key="3">
    <source>
        <dbReference type="ARBA" id="ARBA00022692"/>
    </source>
</evidence>
<keyword evidence="3 6" id="KW-0812">Transmembrane</keyword>
<dbReference type="Proteomes" id="UP001596443">
    <property type="component" value="Unassembled WGS sequence"/>
</dbReference>
<keyword evidence="4 6" id="KW-1133">Transmembrane helix</keyword>
<proteinExistence type="predicted"/>
<organism evidence="7 8">
    <name type="scientific">Halobaculum halobium</name>
    <dbReference type="NCBI Taxonomy" id="3032281"/>
    <lineage>
        <taxon>Archaea</taxon>
        <taxon>Methanobacteriati</taxon>
        <taxon>Methanobacteriota</taxon>
        <taxon>Stenosarchaea group</taxon>
        <taxon>Halobacteria</taxon>
        <taxon>Halobacteriales</taxon>
        <taxon>Haloferacaceae</taxon>
        <taxon>Halobaculum</taxon>
    </lineage>
</organism>
<comment type="caution">
    <text evidence="7">The sequence shown here is derived from an EMBL/GenBank/DDBJ whole genome shotgun (WGS) entry which is preliminary data.</text>
</comment>
<feature type="transmembrane region" description="Helical" evidence="6">
    <location>
        <begin position="42"/>
        <end position="65"/>
    </location>
</feature>
<keyword evidence="5 6" id="KW-0472">Membrane</keyword>
<name>A0ABD5TCZ9_9EURY</name>
<feature type="transmembrane region" description="Helical" evidence="6">
    <location>
        <begin position="261"/>
        <end position="280"/>
    </location>
</feature>
<feature type="transmembrane region" description="Helical" evidence="6">
    <location>
        <begin position="121"/>
        <end position="141"/>
    </location>
</feature>
<dbReference type="GO" id="GO:0005886">
    <property type="term" value="C:plasma membrane"/>
    <property type="evidence" value="ECO:0007669"/>
    <property type="project" value="UniProtKB-SubCell"/>
</dbReference>
<dbReference type="RefSeq" id="WP_284061326.1">
    <property type="nucleotide sequence ID" value="NZ_CP126158.1"/>
</dbReference>
<feature type="transmembrane region" description="Helical" evidence="6">
    <location>
        <begin position="85"/>
        <end position="109"/>
    </location>
</feature>
<sequence>MTNEDGIQALFRGGSLLLVGLAIELSISFGVKVLLARYLGRVDFGIVSIGMTLMTIVATVVLAGLHTGVGRYIPRSDTPRERNGVIISALHIVIPLSVVAAVVLAVFSTPLAEALLNDQKLRWVIIAFAVGVPFNTVVRFANGTIQGSQEVLPRVYLQNIGIPGARFVFLGIAVLFGLGLSGVVAATVGAYVALSGYALWVISRSLSSIRTTGYDPAHRELLSFSIPLLITSAMLLVFSEIDTLMLGYFASSGTVGDYKVVYPLAMLLLIVLRSFQFLFMPQISERHADDDLAGAVEAYASVTKWVFVATVPVFLVLISAPKQIIILLFGAEYTGGTLALIVLCVGFVTHTAVGPNGTTLTSIGRTRTIMYDNIVVAAINVILNFLLIPRYGILGAAIATAVAYVGINILYSAQLFRALGILPFPGSAIRLYLFSLISAAAVLWTWFIDAATVRLIVAAVALLLFPVAVVRLGGISVREVELLEQVGQRIGLSDGRLTEILDRFVDD</sequence>
<dbReference type="InterPro" id="IPR050833">
    <property type="entry name" value="Poly_Biosynth_Transport"/>
</dbReference>
<evidence type="ECO:0000313" key="7">
    <source>
        <dbReference type="EMBL" id="MFC6787144.1"/>
    </source>
</evidence>
<feature type="transmembrane region" description="Helical" evidence="6">
    <location>
        <begin position="324"/>
        <end position="348"/>
    </location>
</feature>
<evidence type="ECO:0000256" key="4">
    <source>
        <dbReference type="ARBA" id="ARBA00022989"/>
    </source>
</evidence>
<feature type="transmembrane region" description="Helical" evidence="6">
    <location>
        <begin position="393"/>
        <end position="416"/>
    </location>
</feature>
<dbReference type="PANTHER" id="PTHR30250">
    <property type="entry name" value="PST FAMILY PREDICTED COLANIC ACID TRANSPORTER"/>
    <property type="match status" value="1"/>
</dbReference>
<feature type="transmembrane region" description="Helical" evidence="6">
    <location>
        <begin position="292"/>
        <end position="318"/>
    </location>
</feature>
<dbReference type="CDD" id="cd13128">
    <property type="entry name" value="MATE_Wzx_like"/>
    <property type="match status" value="1"/>
</dbReference>
<feature type="transmembrane region" description="Helical" evidence="6">
    <location>
        <begin position="221"/>
        <end position="241"/>
    </location>
</feature>
<keyword evidence="8" id="KW-1185">Reference proteome</keyword>
<reference evidence="7 8" key="1">
    <citation type="journal article" date="2019" name="Int. J. Syst. Evol. Microbiol.">
        <title>The Global Catalogue of Microorganisms (GCM) 10K type strain sequencing project: providing services to taxonomists for standard genome sequencing and annotation.</title>
        <authorList>
            <consortium name="The Broad Institute Genomics Platform"/>
            <consortium name="The Broad Institute Genome Sequencing Center for Infectious Disease"/>
            <person name="Wu L."/>
            <person name="Ma J."/>
        </authorList>
    </citation>
    <scope>NUCLEOTIDE SEQUENCE [LARGE SCALE GENOMIC DNA]</scope>
    <source>
        <strain evidence="7 8">SYNS20</strain>
    </source>
</reference>
<comment type="subcellular location">
    <subcellularLocation>
        <location evidence="1">Cell membrane</location>
        <topology evidence="1">Multi-pass membrane protein</topology>
    </subcellularLocation>
</comment>
<dbReference type="AlphaFoldDB" id="A0ABD5TCZ9"/>
<feature type="transmembrane region" description="Helical" evidence="6">
    <location>
        <begin position="369"/>
        <end position="387"/>
    </location>
</feature>
<feature type="transmembrane region" description="Helical" evidence="6">
    <location>
        <begin position="167"/>
        <end position="200"/>
    </location>
</feature>
<dbReference type="Pfam" id="PF01943">
    <property type="entry name" value="Polysacc_synt"/>
    <property type="match status" value="1"/>
</dbReference>
<keyword evidence="2" id="KW-1003">Cell membrane</keyword>
<dbReference type="InterPro" id="IPR002797">
    <property type="entry name" value="Polysacc_synth"/>
</dbReference>
<dbReference type="GeneID" id="81210256"/>
<evidence type="ECO:0000256" key="6">
    <source>
        <dbReference type="SAM" id="Phobius"/>
    </source>
</evidence>